<evidence type="ECO:0000313" key="2">
    <source>
        <dbReference type="Proteomes" id="UP000555838"/>
    </source>
</evidence>
<comment type="caution">
    <text evidence="1">The sequence shown here is derived from an EMBL/GenBank/DDBJ whole genome shotgun (WGS) entry which is preliminary data.</text>
</comment>
<keyword evidence="2" id="KW-1185">Reference proteome</keyword>
<gene>
    <name evidence="1" type="ORF">HNP68_001025</name>
</gene>
<dbReference type="RefSeq" id="WP_183221113.1">
    <property type="nucleotide sequence ID" value="NZ_CP179680.1"/>
</dbReference>
<evidence type="ECO:0000313" key="1">
    <source>
        <dbReference type="EMBL" id="MBB6043403.1"/>
    </source>
</evidence>
<protein>
    <submittedName>
        <fullName evidence="1">Uncharacterized protein</fullName>
    </submittedName>
</protein>
<dbReference type="Proteomes" id="UP000555838">
    <property type="component" value="Unassembled WGS sequence"/>
</dbReference>
<sequence length="58" mass="6592">MILITLNKREDEATGQKIKDKVTGAIYDDISSSKSIIDSMRNIWVDYLSKAVDIFVKN</sequence>
<reference evidence="1 2" key="1">
    <citation type="submission" date="2020-08" db="EMBL/GenBank/DDBJ databases">
        <title>Genomic Encyclopedia of Type Strains, Phase IV (KMG-IV): sequencing the most valuable type-strain genomes for metagenomic binning, comparative biology and taxonomic classification.</title>
        <authorList>
            <person name="Goeker M."/>
        </authorList>
    </citation>
    <scope>NUCLEOTIDE SEQUENCE [LARGE SCALE GENOMIC DNA]</scope>
    <source>
        <strain evidence="1 2">DSM 24625</strain>
    </source>
</reference>
<dbReference type="EMBL" id="JACHFG010000007">
    <property type="protein sequence ID" value="MBB6043403.1"/>
    <property type="molecule type" value="Genomic_DNA"/>
</dbReference>
<name>A0ABR6PBB1_9SPIR</name>
<proteinExistence type="predicted"/>
<organism evidence="1 2">
    <name type="scientific">Borreliella yangtzensis</name>
    <dbReference type="NCBI Taxonomy" id="683292"/>
    <lineage>
        <taxon>Bacteria</taxon>
        <taxon>Pseudomonadati</taxon>
        <taxon>Spirochaetota</taxon>
        <taxon>Spirochaetia</taxon>
        <taxon>Spirochaetales</taxon>
        <taxon>Borreliaceae</taxon>
        <taxon>Borreliella</taxon>
    </lineage>
</organism>
<accession>A0ABR6PBB1</accession>